<feature type="compositionally biased region" description="Polar residues" evidence="5">
    <location>
        <begin position="560"/>
        <end position="572"/>
    </location>
</feature>
<reference evidence="8" key="1">
    <citation type="submission" date="2014-11" db="EMBL/GenBank/DDBJ databases">
        <authorList>
            <person name="Otto D Thomas"/>
            <person name="Naeem Raeece"/>
        </authorList>
    </citation>
    <scope>NUCLEOTIDE SEQUENCE</scope>
</reference>
<feature type="transmembrane region" description="Helical" evidence="6">
    <location>
        <begin position="167"/>
        <end position="186"/>
    </location>
</feature>
<dbReference type="VEuPathDB" id="CryptoDB:Cvel_27316"/>
<dbReference type="Gene3D" id="1.20.120.350">
    <property type="entry name" value="Voltage-gated potassium channels. Chain C"/>
    <property type="match status" value="1"/>
</dbReference>
<comment type="subcellular location">
    <subcellularLocation>
        <location evidence="1">Membrane</location>
        <topology evidence="1">Multi-pass membrane protein</topology>
    </subcellularLocation>
</comment>
<organism evidence="8">
    <name type="scientific">Chromera velia CCMP2878</name>
    <dbReference type="NCBI Taxonomy" id="1169474"/>
    <lineage>
        <taxon>Eukaryota</taxon>
        <taxon>Sar</taxon>
        <taxon>Alveolata</taxon>
        <taxon>Colpodellida</taxon>
        <taxon>Chromeraceae</taxon>
        <taxon>Chromera</taxon>
    </lineage>
</organism>
<dbReference type="GO" id="GO:0001518">
    <property type="term" value="C:voltage-gated sodium channel complex"/>
    <property type="evidence" value="ECO:0007669"/>
    <property type="project" value="TreeGrafter"/>
</dbReference>
<evidence type="ECO:0000256" key="2">
    <source>
        <dbReference type="ARBA" id="ARBA00022692"/>
    </source>
</evidence>
<feature type="transmembrane region" description="Helical" evidence="6">
    <location>
        <begin position="370"/>
        <end position="393"/>
    </location>
</feature>
<dbReference type="PANTHER" id="PTHR10037:SF62">
    <property type="entry name" value="SODIUM CHANNEL PROTEIN 60E"/>
    <property type="match status" value="1"/>
</dbReference>
<evidence type="ECO:0000256" key="3">
    <source>
        <dbReference type="ARBA" id="ARBA00022989"/>
    </source>
</evidence>
<feature type="region of interest" description="Disordered" evidence="5">
    <location>
        <begin position="428"/>
        <end position="782"/>
    </location>
</feature>
<evidence type="ECO:0000256" key="4">
    <source>
        <dbReference type="ARBA" id="ARBA00023136"/>
    </source>
</evidence>
<dbReference type="InterPro" id="IPR043203">
    <property type="entry name" value="VGCC_Ca_Na"/>
</dbReference>
<dbReference type="Gene3D" id="1.10.287.70">
    <property type="match status" value="1"/>
</dbReference>
<feature type="transmembrane region" description="Helical" evidence="6">
    <location>
        <begin position="125"/>
        <end position="147"/>
    </location>
</feature>
<sequence length="959" mass="105765">MSSFSLDVEDRQRERALVDLGRTPARNSQLSTVLNDGGRRGMSRPGFMMRILLDPREGKRRRTKSQVAQAKEPPRQPSGRERIASFLGSWRLEYFVWALTFLNIVCIVADVIVRSHKEVDKLNSAAAGVALQVLETFQTVMLNLFFIEMLLKICFLGREFRQQPYNYYDAFVCIGSWVFWVVAISLRSSNRYAIVLESVARKFTIFRMVRLTRVISVVGWIRGFRELWLLINAFGNSLKILGFGMVLFCVLCISFAAIMTTVVNSDNERFNRDLCKGFLTKKFDGMRLNCHDEGEVDDVVNETLFPDGGSCENPGSEENERLCFDTAGLCMSCQHFFMWKSSLISFFRLITLEGWPDLVDPVTRRRPWTAFLFAIFLGISAYAVVNLLTAVLVDSALTVAGGTEALDHIEAVRSLESLSRLLEVSRTGSKSSLGNTIPGREGGGGRGSGGEGGTIPGEPSSPQLSNSPARRGSRSPQRAQSPDSQPPRTNRGRNRPHATAVTSPIRPGTPPQTPPARRERPQEILGPDETEGRVLPPLTESAGRPSEGRNRGGRARASTVVLSGSQQSQVNESGLLLTEDGGEREGEEGVGSAFSPVARPIRNFGVPPSGRMNTDSECHKAPLESPQQSPQQQTRAGRAVEVGCSPPKAKPAGEWQAAAGQSALARTDTEQNSAWLEEAPEPPPCAAAGGTAGERTDRLFFELPPNDSRPPATVPSRPSATRRQVSSPSAGEQRNSSPKFRRRGSGGTDLGSHLSSEPPNTHPLFQPEQSDENAPNSPSPFCETEAQKVVTWRTVQSMLDTSDKMHKVLERFGLDESDLRRVYYVSLFEKHPLSEQNLNRHDDPGVPLWYLVQNMQRFKNKNHATPKDILDVLAHIPPLQLQVLLLGRSMQDSLRSVEDRLANTERVLFDIREKLQGGIGASSHFSGVMREREEEGSPRAVRGQGCVRSRSSGAHEGGR</sequence>
<feature type="domain" description="Ion transport" evidence="7">
    <location>
        <begin position="92"/>
        <end position="395"/>
    </location>
</feature>
<dbReference type="InterPro" id="IPR005821">
    <property type="entry name" value="Ion_trans_dom"/>
</dbReference>
<dbReference type="Pfam" id="PF00520">
    <property type="entry name" value="Ion_trans"/>
    <property type="match status" value="1"/>
</dbReference>
<accession>A0A0G4HG85</accession>
<dbReference type="InterPro" id="IPR027359">
    <property type="entry name" value="Volt_channel_dom_sf"/>
</dbReference>
<dbReference type="PANTHER" id="PTHR10037">
    <property type="entry name" value="VOLTAGE-GATED CATION CHANNEL CALCIUM AND SODIUM"/>
    <property type="match status" value="1"/>
</dbReference>
<feature type="compositionally biased region" description="Gly residues" evidence="5">
    <location>
        <begin position="440"/>
        <end position="455"/>
    </location>
</feature>
<evidence type="ECO:0000256" key="6">
    <source>
        <dbReference type="SAM" id="Phobius"/>
    </source>
</evidence>
<feature type="transmembrane region" description="Helical" evidence="6">
    <location>
        <begin position="94"/>
        <end position="113"/>
    </location>
</feature>
<evidence type="ECO:0000259" key="7">
    <source>
        <dbReference type="Pfam" id="PF00520"/>
    </source>
</evidence>
<feature type="compositionally biased region" description="Polar residues" evidence="5">
    <location>
        <begin position="716"/>
        <end position="738"/>
    </location>
</feature>
<protein>
    <recommendedName>
        <fullName evidence="7">Ion transport domain-containing protein</fullName>
    </recommendedName>
</protein>
<keyword evidence="4 6" id="KW-0472">Membrane</keyword>
<gene>
    <name evidence="8" type="ORF">Cvel_27316</name>
</gene>
<dbReference type="AlphaFoldDB" id="A0A0G4HG85"/>
<evidence type="ECO:0000313" key="8">
    <source>
        <dbReference type="EMBL" id="CEM43119.1"/>
    </source>
</evidence>
<evidence type="ECO:0000256" key="5">
    <source>
        <dbReference type="SAM" id="MobiDB-lite"/>
    </source>
</evidence>
<feature type="transmembrane region" description="Helical" evidence="6">
    <location>
        <begin position="211"/>
        <end position="234"/>
    </location>
</feature>
<proteinExistence type="predicted"/>
<evidence type="ECO:0000256" key="1">
    <source>
        <dbReference type="ARBA" id="ARBA00004141"/>
    </source>
</evidence>
<feature type="transmembrane region" description="Helical" evidence="6">
    <location>
        <begin position="240"/>
        <end position="263"/>
    </location>
</feature>
<dbReference type="GO" id="GO:0005248">
    <property type="term" value="F:voltage-gated sodium channel activity"/>
    <property type="evidence" value="ECO:0007669"/>
    <property type="project" value="TreeGrafter"/>
</dbReference>
<keyword evidence="2 6" id="KW-0812">Transmembrane</keyword>
<feature type="region of interest" description="Disordered" evidence="5">
    <location>
        <begin position="922"/>
        <end position="959"/>
    </location>
</feature>
<keyword evidence="3 6" id="KW-1133">Transmembrane helix</keyword>
<feature type="region of interest" description="Disordered" evidence="5">
    <location>
        <begin position="57"/>
        <end position="79"/>
    </location>
</feature>
<name>A0A0G4HG85_9ALVE</name>
<feature type="compositionally biased region" description="Polar residues" evidence="5">
    <location>
        <begin position="462"/>
        <end position="488"/>
    </location>
</feature>
<dbReference type="PhylomeDB" id="A0A0G4HG85"/>
<dbReference type="EMBL" id="CDMZ01002615">
    <property type="protein sequence ID" value="CEM43119.1"/>
    <property type="molecule type" value="Genomic_DNA"/>
</dbReference>
<dbReference type="SUPFAM" id="SSF81324">
    <property type="entry name" value="Voltage-gated potassium channels"/>
    <property type="match status" value="1"/>
</dbReference>